<reference evidence="3 4" key="1">
    <citation type="submission" date="2023-04" db="EMBL/GenBank/DDBJ databases">
        <title>Bacteroides pacosi sp. nov., isolated from the fecal material of an alpaca.</title>
        <authorList>
            <person name="Miller S."/>
            <person name="Hendry M."/>
            <person name="King J."/>
            <person name="Sankaranarayanan K."/>
            <person name="Lawson P.A."/>
        </authorList>
    </citation>
    <scope>NUCLEOTIDE SEQUENCE [LARGE SCALE GENOMIC DNA]</scope>
    <source>
        <strain evidence="3 4">A2-P53</strain>
    </source>
</reference>
<evidence type="ECO:0000259" key="2">
    <source>
        <dbReference type="Pfam" id="PF11959"/>
    </source>
</evidence>
<evidence type="ECO:0000313" key="3">
    <source>
        <dbReference type="EMBL" id="MDY7256299.1"/>
    </source>
</evidence>
<dbReference type="InterPro" id="IPR022560">
    <property type="entry name" value="DUF3473"/>
</dbReference>
<sequence>MNIISFDIEEWYIEKKYFGDRKEKYQEYDRYLKSILDVLDRKNMKATFMCVGELGHWFPEVVKEIAERGHEIGCHSNEHIWLTSLNRGQLRQDTHNAIASLEDVCGQKVKSYRAPAFSIGDNNKWALEVLVENGIELDSSVFPAARDFGGFVSFTSEEPAIIRYNGIEIKEFPICTTKVFGRSIAYSGGGYFRFFPLSFVKKRMNESDYAISYFHIGDVVRLFDTFISKELYEAYFKEKGTFTNRIKRSVKSNLGINTAFEKMCSLIEKIDFVSLGEAEKMIDWSRANTVNL</sequence>
<accession>A0ABU5HKT1</accession>
<gene>
    <name evidence="3" type="ORF">QHG74_00975</name>
</gene>
<name>A0ABU5HKT1_9BACE</name>
<dbReference type="RefSeq" id="WP_320982999.1">
    <property type="nucleotide sequence ID" value="NZ_JARZAK010000001.1"/>
</dbReference>
<proteinExistence type="predicted"/>
<dbReference type="Pfam" id="PF01522">
    <property type="entry name" value="Polysacc_deac_1"/>
    <property type="match status" value="1"/>
</dbReference>
<dbReference type="Gene3D" id="3.20.20.370">
    <property type="entry name" value="Glycoside hydrolase/deacetylase"/>
    <property type="match status" value="1"/>
</dbReference>
<dbReference type="PANTHER" id="PTHR47561:SF1">
    <property type="entry name" value="POLYSACCHARIDE DEACETYLASE FAMILY PROTEIN (AFU_ORTHOLOGUE AFUA_6G05030)"/>
    <property type="match status" value="1"/>
</dbReference>
<evidence type="ECO:0000259" key="1">
    <source>
        <dbReference type="Pfam" id="PF01522"/>
    </source>
</evidence>
<evidence type="ECO:0000313" key="4">
    <source>
        <dbReference type="Proteomes" id="UP001292913"/>
    </source>
</evidence>
<dbReference type="Pfam" id="PF11959">
    <property type="entry name" value="DUF3473"/>
    <property type="match status" value="1"/>
</dbReference>
<feature type="domain" description="DUF3473" evidence="2">
    <location>
        <begin position="139"/>
        <end position="274"/>
    </location>
</feature>
<dbReference type="SUPFAM" id="SSF88713">
    <property type="entry name" value="Glycoside hydrolase/deacetylase"/>
    <property type="match status" value="1"/>
</dbReference>
<dbReference type="InterPro" id="IPR011330">
    <property type="entry name" value="Glyco_hydro/deAcase_b/a-brl"/>
</dbReference>
<organism evidence="3 4">
    <name type="scientific">Bacteroides vicugnae</name>
    <dbReference type="NCBI Taxonomy" id="3037989"/>
    <lineage>
        <taxon>Bacteria</taxon>
        <taxon>Pseudomonadati</taxon>
        <taxon>Bacteroidota</taxon>
        <taxon>Bacteroidia</taxon>
        <taxon>Bacteroidales</taxon>
        <taxon>Bacteroidaceae</taxon>
        <taxon>Bacteroides</taxon>
    </lineage>
</organism>
<dbReference type="CDD" id="cd10941">
    <property type="entry name" value="CE4_PuuE_HpPgdA_like_2"/>
    <property type="match status" value="1"/>
</dbReference>
<feature type="domain" description="NodB homology" evidence="1">
    <location>
        <begin position="30"/>
        <end position="123"/>
    </location>
</feature>
<dbReference type="InterPro" id="IPR002509">
    <property type="entry name" value="NODB_dom"/>
</dbReference>
<dbReference type="PANTHER" id="PTHR47561">
    <property type="entry name" value="POLYSACCHARIDE DEACETYLASE FAMILY PROTEIN (AFU_ORTHOLOGUE AFUA_6G05030)"/>
    <property type="match status" value="1"/>
</dbReference>
<dbReference type="Proteomes" id="UP001292913">
    <property type="component" value="Unassembled WGS sequence"/>
</dbReference>
<keyword evidence="4" id="KW-1185">Reference proteome</keyword>
<dbReference type="EMBL" id="JARZAK010000001">
    <property type="protein sequence ID" value="MDY7256299.1"/>
    <property type="molecule type" value="Genomic_DNA"/>
</dbReference>
<dbReference type="InterPro" id="IPR045235">
    <property type="entry name" value="PuuE_HpPgdA-like"/>
</dbReference>
<protein>
    <submittedName>
        <fullName evidence="3">Polysaccharide deacetylase family protein</fullName>
    </submittedName>
</protein>
<comment type="caution">
    <text evidence="3">The sequence shown here is derived from an EMBL/GenBank/DDBJ whole genome shotgun (WGS) entry which is preliminary data.</text>
</comment>